<organism evidence="1 2">
    <name type="scientific">Thioalkalivibrio nitratireducens (strain DSM 14787 / UNIQEM 213 / ALEN2)</name>
    <dbReference type="NCBI Taxonomy" id="1255043"/>
    <lineage>
        <taxon>Bacteria</taxon>
        <taxon>Pseudomonadati</taxon>
        <taxon>Pseudomonadota</taxon>
        <taxon>Gammaproteobacteria</taxon>
        <taxon>Chromatiales</taxon>
        <taxon>Ectothiorhodospiraceae</taxon>
        <taxon>Thioalkalivibrio</taxon>
    </lineage>
</organism>
<dbReference type="Proteomes" id="UP000010809">
    <property type="component" value="Chromosome"/>
</dbReference>
<proteinExistence type="predicted"/>
<evidence type="ECO:0000313" key="1">
    <source>
        <dbReference type="EMBL" id="AGA32272.1"/>
    </source>
</evidence>
<dbReference type="STRING" id="1255043.TVNIR_0570"/>
<keyword evidence="2" id="KW-1185">Reference proteome</keyword>
<dbReference type="EMBL" id="CP003989">
    <property type="protein sequence ID" value="AGA32272.1"/>
    <property type="molecule type" value="Genomic_DNA"/>
</dbReference>
<name>L0DTE6_THIND</name>
<sequence length="237" mass="25597">MLAADDLRAALNRTARERDLRTSTGRPVRFVAAADAGAGRNARPYESHIAETGRVPTRDDLHDVFNALVWLTFPLTKAALNAVQAQVIAREGVRGRRGPVRDAATLIDESGLLLAAADPRVFGALAAHDWPRLLVRERARWGPAILPMAFGHALFEKLVHPFKAITAVVVPLPLAVPGEGADTRTLDAAAAGFVRDPLLAPRRLLRLPVLGIPGWHESNADAGFYDDAAVFRPAPNR</sequence>
<dbReference type="InterPro" id="IPR021390">
    <property type="entry name" value="DUF3025"/>
</dbReference>
<dbReference type="KEGG" id="tni:TVNIR_0570"/>
<dbReference type="HOGENOM" id="CLU_067037_0_0_6"/>
<evidence type="ECO:0000313" key="2">
    <source>
        <dbReference type="Proteomes" id="UP000010809"/>
    </source>
</evidence>
<reference evidence="1" key="1">
    <citation type="submission" date="2015-12" db="EMBL/GenBank/DDBJ databases">
        <authorList>
            <person name="Tikhonova T.V."/>
            <person name="Pavlov A.R."/>
            <person name="Beletsky A.V."/>
            <person name="Mardanov A.V."/>
            <person name="Sorokin D.Y."/>
            <person name="Ravin N.V."/>
            <person name="Popov V.O."/>
        </authorList>
    </citation>
    <scope>NUCLEOTIDE SEQUENCE</scope>
    <source>
        <strain evidence="1">DSM 14787</strain>
    </source>
</reference>
<dbReference type="AlphaFoldDB" id="L0DTE6"/>
<protein>
    <submittedName>
        <fullName evidence="1">Transmembrane protein</fullName>
    </submittedName>
</protein>
<keyword evidence="1" id="KW-0812">Transmembrane</keyword>
<gene>
    <name evidence="1" type="ordered locus">TVNIR_0570</name>
</gene>
<keyword evidence="1" id="KW-0472">Membrane</keyword>
<dbReference type="Pfam" id="PF11227">
    <property type="entry name" value="DUF3025"/>
    <property type="match status" value="1"/>
</dbReference>
<dbReference type="PATRIC" id="fig|1255043.3.peg.575"/>
<dbReference type="eggNOG" id="ENOG502ZBX5">
    <property type="taxonomic scope" value="Bacteria"/>
</dbReference>
<accession>L0DTE6</accession>